<keyword evidence="3" id="KW-0540">Nuclease</keyword>
<dbReference type="PANTHER" id="PTHR30255">
    <property type="entry name" value="SINGLE-STRANDED-DNA-SPECIFIC EXONUCLEASE RECJ"/>
    <property type="match status" value="1"/>
</dbReference>
<evidence type="ECO:0000259" key="7">
    <source>
        <dbReference type="Pfam" id="PF01368"/>
    </source>
</evidence>
<dbReference type="SUPFAM" id="SSF64182">
    <property type="entry name" value="DHH phosphoesterases"/>
    <property type="match status" value="1"/>
</dbReference>
<keyword evidence="11" id="KW-1185">Reference proteome</keyword>
<dbReference type="Pfam" id="PF02272">
    <property type="entry name" value="DHHA1"/>
    <property type="match status" value="1"/>
</dbReference>
<keyword evidence="4" id="KW-0378">Hydrolase</keyword>
<dbReference type="Pfam" id="PF01368">
    <property type="entry name" value="DHH"/>
    <property type="match status" value="1"/>
</dbReference>
<name>A0ABW3FAV5_9HYPH</name>
<keyword evidence="5 10" id="KW-0269">Exonuclease</keyword>
<evidence type="ECO:0000259" key="9">
    <source>
        <dbReference type="Pfam" id="PF17768"/>
    </source>
</evidence>
<dbReference type="PANTHER" id="PTHR30255:SF2">
    <property type="entry name" value="SINGLE-STRANDED-DNA-SPECIFIC EXONUCLEASE RECJ"/>
    <property type="match status" value="1"/>
</dbReference>
<dbReference type="Proteomes" id="UP001597101">
    <property type="component" value="Unassembled WGS sequence"/>
</dbReference>
<evidence type="ECO:0000256" key="1">
    <source>
        <dbReference type="ARBA" id="ARBA00005915"/>
    </source>
</evidence>
<dbReference type="InterPro" id="IPR003156">
    <property type="entry name" value="DHHA1_dom"/>
</dbReference>
<sequence>MSEKRPFLEVDKSITGQRWMERLTPAERNRAEAMAERFEIDSLVARVLAGRGVELEDVTDFLNPTLRSLMPDPATLTAMDAAAGRLADAVEKRERVAIFGDYDVDGATSSALMALFLKHFSVPYEIYIPDRIFEGYGPNGPAIEELHEKGATLLVTVDCGSTSHEALAKAAELGMDTIILDHHQVGETLPQALALVNPNRQDDLSGQGHLCAAGVVFLALVALNRELKNRGHYSSSIVSPDLMGWLDLVALGTVCDVVPLKGLNRAFVMRGLDVMHQQRNPGLVALARAARQDGPAAPWHLGFLLGPRINAGGRIGDAALGARLLTSDDPAEAKEIAQQLDALNGERQRIEKEMLEQAINEADAEIGTGDGPAILITESETWHPGVVGLLASRLKDRFRRPAFAIAFDGRGQGAGSGRSIAGVDLGSAVRAAVDEGILEKGGGHVMAAGVTIKREKLADFRSFMEERLAKVVSTQRELTDLRIDGALSARGASVEFMERMEKAGPFGAGHSQPVLAFPNHVIRFADVVGAGHVRFSLGSPDGAELKGIAFRRADDELGQALLNGRGQVFHFVGTLNTDFYRGTKRVQLRLIDAAKPAARI</sequence>
<evidence type="ECO:0000256" key="3">
    <source>
        <dbReference type="ARBA" id="ARBA00022722"/>
    </source>
</evidence>
<feature type="coiled-coil region" evidence="6">
    <location>
        <begin position="333"/>
        <end position="365"/>
    </location>
</feature>
<reference evidence="11" key="1">
    <citation type="journal article" date="2019" name="Int. J. Syst. Evol. Microbiol.">
        <title>The Global Catalogue of Microorganisms (GCM) 10K type strain sequencing project: providing services to taxonomists for standard genome sequencing and annotation.</title>
        <authorList>
            <consortium name="The Broad Institute Genomics Platform"/>
            <consortium name="The Broad Institute Genome Sequencing Center for Infectious Disease"/>
            <person name="Wu L."/>
            <person name="Ma J."/>
        </authorList>
    </citation>
    <scope>NUCLEOTIDE SEQUENCE [LARGE SCALE GENOMIC DNA]</scope>
    <source>
        <strain evidence="11">CCUG 60023</strain>
    </source>
</reference>
<evidence type="ECO:0000313" key="11">
    <source>
        <dbReference type="Proteomes" id="UP001597101"/>
    </source>
</evidence>
<feature type="domain" description="RecJ OB" evidence="9">
    <location>
        <begin position="483"/>
        <end position="592"/>
    </location>
</feature>
<evidence type="ECO:0000256" key="4">
    <source>
        <dbReference type="ARBA" id="ARBA00022801"/>
    </source>
</evidence>
<evidence type="ECO:0000313" key="10">
    <source>
        <dbReference type="EMBL" id="MFD0915594.1"/>
    </source>
</evidence>
<feature type="domain" description="DDH" evidence="7">
    <location>
        <begin position="95"/>
        <end position="228"/>
    </location>
</feature>
<dbReference type="InterPro" id="IPR001667">
    <property type="entry name" value="DDH_dom"/>
</dbReference>
<dbReference type="RefSeq" id="WP_377211446.1">
    <property type="nucleotide sequence ID" value="NZ_JBHTJV010000003.1"/>
</dbReference>
<dbReference type="EMBL" id="JBHTJV010000003">
    <property type="protein sequence ID" value="MFD0915594.1"/>
    <property type="molecule type" value="Genomic_DNA"/>
</dbReference>
<accession>A0ABW3FAV5</accession>
<dbReference type="InterPro" id="IPR004610">
    <property type="entry name" value="RecJ"/>
</dbReference>
<evidence type="ECO:0000256" key="6">
    <source>
        <dbReference type="SAM" id="Coils"/>
    </source>
</evidence>
<dbReference type="NCBIfam" id="TIGR00644">
    <property type="entry name" value="recJ"/>
    <property type="match status" value="1"/>
</dbReference>
<dbReference type="Gene3D" id="3.10.310.30">
    <property type="match status" value="1"/>
</dbReference>
<dbReference type="Gene3D" id="3.90.1640.30">
    <property type="match status" value="1"/>
</dbReference>
<gene>
    <name evidence="10" type="primary">recJ</name>
    <name evidence="10" type="ORF">ACFQ14_04175</name>
</gene>
<dbReference type="InterPro" id="IPR051673">
    <property type="entry name" value="SSDNA_exonuclease_RecJ"/>
</dbReference>
<dbReference type="Pfam" id="PF17768">
    <property type="entry name" value="RecJ_OB"/>
    <property type="match status" value="1"/>
</dbReference>
<comment type="caution">
    <text evidence="10">The sequence shown here is derived from an EMBL/GenBank/DDBJ whole genome shotgun (WGS) entry which is preliminary data.</text>
</comment>
<proteinExistence type="inferred from homology"/>
<organism evidence="10 11">
    <name type="scientific">Pseudahrensia aquimaris</name>
    <dbReference type="NCBI Taxonomy" id="744461"/>
    <lineage>
        <taxon>Bacteria</taxon>
        <taxon>Pseudomonadati</taxon>
        <taxon>Pseudomonadota</taxon>
        <taxon>Alphaproteobacteria</taxon>
        <taxon>Hyphomicrobiales</taxon>
        <taxon>Ahrensiaceae</taxon>
        <taxon>Pseudahrensia</taxon>
    </lineage>
</organism>
<dbReference type="InterPro" id="IPR041122">
    <property type="entry name" value="RecJ_OB"/>
</dbReference>
<protein>
    <recommendedName>
        <fullName evidence="2">Single-stranded-DNA-specific exonuclease RecJ</fullName>
    </recommendedName>
</protein>
<dbReference type="InterPro" id="IPR038763">
    <property type="entry name" value="DHH_sf"/>
</dbReference>
<dbReference type="GO" id="GO:0004527">
    <property type="term" value="F:exonuclease activity"/>
    <property type="evidence" value="ECO:0007669"/>
    <property type="project" value="UniProtKB-KW"/>
</dbReference>
<keyword evidence="6" id="KW-0175">Coiled coil</keyword>
<evidence type="ECO:0000256" key="2">
    <source>
        <dbReference type="ARBA" id="ARBA00019841"/>
    </source>
</evidence>
<feature type="domain" description="DHHA1" evidence="8">
    <location>
        <begin position="374"/>
        <end position="469"/>
    </location>
</feature>
<comment type="similarity">
    <text evidence="1">Belongs to the RecJ family.</text>
</comment>
<evidence type="ECO:0000259" key="8">
    <source>
        <dbReference type="Pfam" id="PF02272"/>
    </source>
</evidence>
<evidence type="ECO:0000256" key="5">
    <source>
        <dbReference type="ARBA" id="ARBA00022839"/>
    </source>
</evidence>